<keyword evidence="4" id="KW-1185">Reference proteome</keyword>
<evidence type="ECO:0000313" key="3">
    <source>
        <dbReference type="EMBL" id="SDE23861.1"/>
    </source>
</evidence>
<dbReference type="InterPro" id="IPR036397">
    <property type="entry name" value="RNaseH_sf"/>
</dbReference>
<dbReference type="Proteomes" id="UP000182100">
    <property type="component" value="Unassembled WGS sequence"/>
</dbReference>
<gene>
    <name evidence="3" type="ORF">SAMN05216505_12211</name>
</gene>
<feature type="region of interest" description="Disordered" evidence="1">
    <location>
        <begin position="670"/>
        <end position="705"/>
    </location>
</feature>
<proteinExistence type="predicted"/>
<dbReference type="SUPFAM" id="SSF53098">
    <property type="entry name" value="Ribonuclease H-like"/>
    <property type="match status" value="1"/>
</dbReference>
<dbReference type="GO" id="GO:0015074">
    <property type="term" value="P:DNA integration"/>
    <property type="evidence" value="ECO:0007669"/>
    <property type="project" value="InterPro"/>
</dbReference>
<dbReference type="InterPro" id="IPR009057">
    <property type="entry name" value="Homeodomain-like_sf"/>
</dbReference>
<dbReference type="PROSITE" id="PS50994">
    <property type="entry name" value="INTEGRASE"/>
    <property type="match status" value="1"/>
</dbReference>
<evidence type="ECO:0000259" key="2">
    <source>
        <dbReference type="PROSITE" id="PS50994"/>
    </source>
</evidence>
<evidence type="ECO:0000256" key="1">
    <source>
        <dbReference type="SAM" id="MobiDB-lite"/>
    </source>
</evidence>
<dbReference type="RefSeq" id="WP_055571292.1">
    <property type="nucleotide sequence ID" value="NZ_FMZK01000022.1"/>
</dbReference>
<dbReference type="InterPro" id="IPR001584">
    <property type="entry name" value="Integrase_cat-core"/>
</dbReference>
<accession>A0A1G7BA13</accession>
<feature type="compositionally biased region" description="Acidic residues" evidence="1">
    <location>
        <begin position="670"/>
        <end position="682"/>
    </location>
</feature>
<dbReference type="AlphaFoldDB" id="A0A1G7BA13"/>
<dbReference type="STRING" id="67344.SAMN05216505_12211"/>
<organism evidence="3 4">
    <name type="scientific">Streptomyces prasinopilosus</name>
    <dbReference type="NCBI Taxonomy" id="67344"/>
    <lineage>
        <taxon>Bacteria</taxon>
        <taxon>Bacillati</taxon>
        <taxon>Actinomycetota</taxon>
        <taxon>Actinomycetes</taxon>
        <taxon>Kitasatosporales</taxon>
        <taxon>Streptomycetaceae</taxon>
        <taxon>Streptomyces</taxon>
    </lineage>
</organism>
<reference evidence="4" key="1">
    <citation type="submission" date="2016-10" db="EMBL/GenBank/DDBJ databases">
        <authorList>
            <person name="Varghese N."/>
            <person name="Submissions S."/>
        </authorList>
    </citation>
    <scope>NUCLEOTIDE SEQUENCE [LARGE SCALE GENOMIC DNA]</scope>
    <source>
        <strain evidence="4">CGMCC 4.3504</strain>
    </source>
</reference>
<dbReference type="GO" id="GO:0003676">
    <property type="term" value="F:nucleic acid binding"/>
    <property type="evidence" value="ECO:0007669"/>
    <property type="project" value="InterPro"/>
</dbReference>
<evidence type="ECO:0000313" key="4">
    <source>
        <dbReference type="Proteomes" id="UP000182100"/>
    </source>
</evidence>
<dbReference type="Gene3D" id="3.30.420.10">
    <property type="entry name" value="Ribonuclease H-like superfamily/Ribonuclease H"/>
    <property type="match status" value="1"/>
</dbReference>
<feature type="domain" description="Integrase catalytic" evidence="2">
    <location>
        <begin position="260"/>
        <end position="488"/>
    </location>
</feature>
<sequence>MSRPGLAIGAALQYGDREWTVAGLEGSMGSGTRVWLVDKNGDGSLAVFGLAELLGDSAFSLVASPRLRVPQLGLLSTVSEEQQLRALDLERHVREVETGCPALDGKGPAKPQYDPASTTLAQREQAKADELAAQGWQGVSRATVRRWRARYRADGVWGLVVKRRGSTRLDRAHPQVVEALRVLLLEEALRSRSRGWKKRMRRETQWWLDDRHGEKVVEVPPPSTFNKLLDAVEASLGLEGTVTQRRARASRPSPPFRPTLALRPGELVMLDSTPLDVLVFLDDGVMGRLELTTAVDVATRSMWGVLRPAGSKLTDVAVLLAQMMTPLVMRPGWSAALSMAASVVPHERLTGVDERLKDAAARPVIMPETIVVDQGKVFVSAATRAACESLGISVQPVPPANGPAKGHVERSFGSVNSLFCQWLPGYTGSNVSERGSKIDQEQLWTVSELQALWDEFLVHWHHRPHAGLRHPLMPKRALTPNQMWAALLPVTGYVPVPLSTDDFVELLPVRWQAITDAGIRFGYRTYDDACLNGYHGQDSGVRAKRGLWEVHYNPYDPVRIWVRLPEGFREVGWIHATSVSLPFTHHVWEHICKVVERTGSREEHEAELVLALDRFLRRAARKEKLSAVERRVVAKSRASGAVLVPAGEVNVLDVPAPSFGLAGVYAAPDVDDETVPDEDDDIFGLPDEPSPIVSDLSPEDDQWLP</sequence>
<dbReference type="SUPFAM" id="SSF46689">
    <property type="entry name" value="Homeodomain-like"/>
    <property type="match status" value="1"/>
</dbReference>
<dbReference type="InterPro" id="IPR012337">
    <property type="entry name" value="RNaseH-like_sf"/>
</dbReference>
<protein>
    <submittedName>
        <fullName evidence="3">Integrase core domain-containing protein</fullName>
    </submittedName>
</protein>
<name>A0A1G7BA13_9ACTN</name>
<dbReference type="EMBL" id="FMZK01000022">
    <property type="protein sequence ID" value="SDE23861.1"/>
    <property type="molecule type" value="Genomic_DNA"/>
</dbReference>